<dbReference type="OrthoDB" id="2988991at2"/>
<comment type="caution">
    <text evidence="2">The sequence shown here is derived from an EMBL/GenBank/DDBJ whole genome shotgun (WGS) entry which is preliminary data.</text>
</comment>
<feature type="transmembrane region" description="Helical" evidence="1">
    <location>
        <begin position="69"/>
        <end position="89"/>
    </location>
</feature>
<dbReference type="Pfam" id="PF12670">
    <property type="entry name" value="DUF3792"/>
    <property type="match status" value="1"/>
</dbReference>
<evidence type="ECO:0000313" key="2">
    <source>
        <dbReference type="EMBL" id="GAE30413.1"/>
    </source>
</evidence>
<sequence>MSNRGFFPAILFGFMTILVLILTTSLIISLILSFSSLTEQSVHWFIIAIAFLAMFIGGLMAGGRAKEKGLLVGAITALMFSLLTFLIQFLGYDVHFSNEQYLFHGLYILTGAIGGIVGVNLSSE</sequence>
<keyword evidence="3" id="KW-1185">Reference proteome</keyword>
<organism evidence="2 3">
    <name type="scientific">Halalkalibacter hemicellulosilyticusJCM 9152</name>
    <dbReference type="NCBI Taxonomy" id="1236971"/>
    <lineage>
        <taxon>Bacteria</taxon>
        <taxon>Bacillati</taxon>
        <taxon>Bacillota</taxon>
        <taxon>Bacilli</taxon>
        <taxon>Bacillales</taxon>
        <taxon>Bacillaceae</taxon>
        <taxon>Halalkalibacter</taxon>
    </lineage>
</organism>
<feature type="transmembrane region" description="Helical" evidence="1">
    <location>
        <begin position="101"/>
        <end position="121"/>
    </location>
</feature>
<dbReference type="Proteomes" id="UP000018895">
    <property type="component" value="Unassembled WGS sequence"/>
</dbReference>
<evidence type="ECO:0000256" key="1">
    <source>
        <dbReference type="SAM" id="Phobius"/>
    </source>
</evidence>
<evidence type="ECO:0008006" key="4">
    <source>
        <dbReference type="Google" id="ProtNLM"/>
    </source>
</evidence>
<dbReference type="AlphaFoldDB" id="W4QFL4"/>
<keyword evidence="1" id="KW-0472">Membrane</keyword>
<dbReference type="NCBIfam" id="TIGR04086">
    <property type="entry name" value="TIGR04086_membr"/>
    <property type="match status" value="1"/>
</dbReference>
<feature type="transmembrane region" description="Helical" evidence="1">
    <location>
        <begin position="7"/>
        <end position="32"/>
    </location>
</feature>
<dbReference type="EMBL" id="BAUU01000011">
    <property type="protein sequence ID" value="GAE30413.1"/>
    <property type="molecule type" value="Genomic_DNA"/>
</dbReference>
<accession>W4QFL4</accession>
<keyword evidence="1" id="KW-1133">Transmembrane helix</keyword>
<dbReference type="STRING" id="1236971.JCM9152_1820"/>
<dbReference type="RefSeq" id="WP_035343042.1">
    <property type="nucleotide sequence ID" value="NZ_BAUU01000011.1"/>
</dbReference>
<evidence type="ECO:0000313" key="3">
    <source>
        <dbReference type="Proteomes" id="UP000018895"/>
    </source>
</evidence>
<keyword evidence="1" id="KW-0812">Transmembrane</keyword>
<gene>
    <name evidence="2" type="ORF">JCM9152_1820</name>
</gene>
<name>W4QFL4_9BACI</name>
<dbReference type="InterPro" id="IPR023804">
    <property type="entry name" value="DUF3792_TM"/>
</dbReference>
<protein>
    <recommendedName>
        <fullName evidence="4">TIGR04086 family membrane protein</fullName>
    </recommendedName>
</protein>
<feature type="transmembrane region" description="Helical" evidence="1">
    <location>
        <begin position="44"/>
        <end position="62"/>
    </location>
</feature>
<proteinExistence type="predicted"/>
<reference evidence="2" key="1">
    <citation type="journal article" date="2014" name="Genome Announc.">
        <title>Draft Genome Sequences of Three Alkaliphilic Bacillus Strains, Bacillus wakoensis JCM 9140T, Bacillus akibai JCM 9157T, and Bacillus hemicellulosilyticus JCM 9152T.</title>
        <authorList>
            <person name="Yuki M."/>
            <person name="Oshima K."/>
            <person name="Suda W."/>
            <person name="Oshida Y."/>
            <person name="Kitamura K."/>
            <person name="Iida T."/>
            <person name="Hattori M."/>
            <person name="Ohkuma M."/>
        </authorList>
    </citation>
    <scope>NUCLEOTIDE SEQUENCE [LARGE SCALE GENOMIC DNA]</scope>
    <source>
        <strain evidence="2">JCM 9152</strain>
    </source>
</reference>